<name>A0A6G4WA06_9HYPH</name>
<dbReference type="Proteomes" id="UP001642900">
    <property type="component" value="Unassembled WGS sequence"/>
</dbReference>
<feature type="transmembrane region" description="Helical" evidence="1">
    <location>
        <begin position="200"/>
        <end position="222"/>
    </location>
</feature>
<organism evidence="2 3">
    <name type="scientific">Allomesorhizobium camelthorni</name>
    <dbReference type="NCBI Taxonomy" id="475069"/>
    <lineage>
        <taxon>Bacteria</taxon>
        <taxon>Pseudomonadati</taxon>
        <taxon>Pseudomonadota</taxon>
        <taxon>Alphaproteobacteria</taxon>
        <taxon>Hyphomicrobiales</taxon>
        <taxon>Phyllobacteriaceae</taxon>
        <taxon>Allomesorhizobium</taxon>
    </lineage>
</organism>
<proteinExistence type="predicted"/>
<reference evidence="2 3" key="1">
    <citation type="submission" date="2020-02" db="EMBL/GenBank/DDBJ databases">
        <title>Genome sequence of strain CCNWXJ40-4.</title>
        <authorList>
            <person name="Gao J."/>
            <person name="Sun J."/>
        </authorList>
    </citation>
    <scope>NUCLEOTIDE SEQUENCE [LARGE SCALE GENOMIC DNA]</scope>
    <source>
        <strain evidence="2 3">CCNWXJ 40-4</strain>
    </source>
</reference>
<keyword evidence="3" id="KW-1185">Reference proteome</keyword>
<comment type="caution">
    <text evidence="2">The sequence shown here is derived from an EMBL/GenBank/DDBJ whole genome shotgun (WGS) entry which is preliminary data.</text>
</comment>
<dbReference type="EMBL" id="JAAKZF010000005">
    <property type="protein sequence ID" value="NGO50957.1"/>
    <property type="molecule type" value="Genomic_DNA"/>
</dbReference>
<gene>
    <name evidence="2" type="ORF">G6N73_07150</name>
</gene>
<feature type="transmembrane region" description="Helical" evidence="1">
    <location>
        <begin position="33"/>
        <end position="55"/>
    </location>
</feature>
<evidence type="ECO:0000313" key="3">
    <source>
        <dbReference type="Proteomes" id="UP001642900"/>
    </source>
</evidence>
<evidence type="ECO:0000256" key="1">
    <source>
        <dbReference type="SAM" id="Phobius"/>
    </source>
</evidence>
<sequence>MLDIIAAIFATAAYTTVVGALVGFSPVSTGKRLAAFAAAAAWLAIIVAVAAFGWLAPGVLGPVPANLLPFTGLLVMLFGGWLLIPQLRGALLAVPLPVLVGLNAVRLGGLFFLLLYADGRLSAPFAPSAGLGDMITGAFALPLAAMLAFGLDVRRTWLSLWNAFGALDLVVAIFLGVLSAPGTAFRVFTEGPGTLAMTTVPWVFVPAMLVPIFLLIHFAIAARLRSAAQSGRPAIVYPGTAHHA</sequence>
<feature type="transmembrane region" description="Helical" evidence="1">
    <location>
        <begin position="67"/>
        <end position="84"/>
    </location>
</feature>
<dbReference type="AlphaFoldDB" id="A0A6G4WA06"/>
<feature type="transmembrane region" description="Helical" evidence="1">
    <location>
        <begin position="158"/>
        <end position="180"/>
    </location>
</feature>
<feature type="transmembrane region" description="Helical" evidence="1">
    <location>
        <begin position="129"/>
        <end position="151"/>
    </location>
</feature>
<feature type="transmembrane region" description="Helical" evidence="1">
    <location>
        <begin position="96"/>
        <end position="117"/>
    </location>
</feature>
<feature type="transmembrane region" description="Helical" evidence="1">
    <location>
        <begin position="6"/>
        <end position="24"/>
    </location>
</feature>
<dbReference type="RefSeq" id="WP_165025303.1">
    <property type="nucleotide sequence ID" value="NZ_JAAKZF010000005.1"/>
</dbReference>
<keyword evidence="1" id="KW-1133">Transmembrane helix</keyword>
<accession>A0A6G4WA06</accession>
<keyword evidence="1" id="KW-0812">Transmembrane</keyword>
<keyword evidence="1" id="KW-0472">Membrane</keyword>
<protein>
    <submittedName>
        <fullName evidence="2">Uncharacterized protein</fullName>
    </submittedName>
</protein>
<evidence type="ECO:0000313" key="2">
    <source>
        <dbReference type="EMBL" id="NGO50957.1"/>
    </source>
</evidence>